<dbReference type="EMBL" id="CAJVQA010090655">
    <property type="protein sequence ID" value="CAG8840619.1"/>
    <property type="molecule type" value="Genomic_DNA"/>
</dbReference>
<sequence>TWAHDIIDPISRFISFDISELRISWDNVMSRATRERNNSDNGPIKKPDIFGTYTNVNGKYNWEILYGEVSNGPFTNMPQSKVHKIEDRVKLEKFAKDSIDNAFKRHARSYYSDFQKLNIFLLQSS</sequence>
<dbReference type="Proteomes" id="UP000789759">
    <property type="component" value="Unassembled WGS sequence"/>
</dbReference>
<protein>
    <submittedName>
        <fullName evidence="1">20931_t:CDS:1</fullName>
    </submittedName>
</protein>
<gene>
    <name evidence="1" type="ORF">CPELLU_LOCUS22041</name>
</gene>
<reference evidence="1" key="1">
    <citation type="submission" date="2021-06" db="EMBL/GenBank/DDBJ databases">
        <authorList>
            <person name="Kallberg Y."/>
            <person name="Tangrot J."/>
            <person name="Rosling A."/>
        </authorList>
    </citation>
    <scope>NUCLEOTIDE SEQUENCE</scope>
    <source>
        <strain evidence="1">FL966</strain>
    </source>
</reference>
<evidence type="ECO:0000313" key="2">
    <source>
        <dbReference type="Proteomes" id="UP000789759"/>
    </source>
</evidence>
<comment type="caution">
    <text evidence="1">The sequence shown here is derived from an EMBL/GenBank/DDBJ whole genome shotgun (WGS) entry which is preliminary data.</text>
</comment>
<keyword evidence="2" id="KW-1185">Reference proteome</keyword>
<feature type="non-terminal residue" evidence="1">
    <location>
        <position position="1"/>
    </location>
</feature>
<accession>A0A9N9KL32</accession>
<organism evidence="1 2">
    <name type="scientific">Cetraspora pellucida</name>
    <dbReference type="NCBI Taxonomy" id="1433469"/>
    <lineage>
        <taxon>Eukaryota</taxon>
        <taxon>Fungi</taxon>
        <taxon>Fungi incertae sedis</taxon>
        <taxon>Mucoromycota</taxon>
        <taxon>Glomeromycotina</taxon>
        <taxon>Glomeromycetes</taxon>
        <taxon>Diversisporales</taxon>
        <taxon>Gigasporaceae</taxon>
        <taxon>Cetraspora</taxon>
    </lineage>
</organism>
<proteinExistence type="predicted"/>
<feature type="non-terminal residue" evidence="1">
    <location>
        <position position="125"/>
    </location>
</feature>
<dbReference type="OrthoDB" id="2409262at2759"/>
<evidence type="ECO:0000313" key="1">
    <source>
        <dbReference type="EMBL" id="CAG8840619.1"/>
    </source>
</evidence>
<dbReference type="AlphaFoldDB" id="A0A9N9KL32"/>
<name>A0A9N9KL32_9GLOM</name>